<dbReference type="EMBL" id="BRXE01000030">
    <property type="protein sequence ID" value="GLB83643.1"/>
    <property type="molecule type" value="Genomic_DNA"/>
</dbReference>
<feature type="transmembrane region" description="Helical" evidence="1">
    <location>
        <begin position="116"/>
        <end position="149"/>
    </location>
</feature>
<evidence type="ECO:0000256" key="1">
    <source>
        <dbReference type="SAM" id="Phobius"/>
    </source>
</evidence>
<feature type="transmembrane region" description="Helical" evidence="1">
    <location>
        <begin position="7"/>
        <end position="25"/>
    </location>
</feature>
<organism evidence="3 4">
    <name type="scientific">Mycobacterium kiyosense</name>
    <dbReference type="NCBI Taxonomy" id="2871094"/>
    <lineage>
        <taxon>Bacteria</taxon>
        <taxon>Bacillati</taxon>
        <taxon>Actinomycetota</taxon>
        <taxon>Actinomycetes</taxon>
        <taxon>Mycobacteriales</taxon>
        <taxon>Mycobacteriaceae</taxon>
        <taxon>Mycobacterium</taxon>
    </lineage>
</organism>
<keyword evidence="1" id="KW-0472">Membrane</keyword>
<feature type="transmembrane region" description="Helical" evidence="1">
    <location>
        <begin position="62"/>
        <end position="79"/>
    </location>
</feature>
<evidence type="ECO:0000313" key="3">
    <source>
        <dbReference type="EMBL" id="GLD32512.1"/>
    </source>
</evidence>
<keyword evidence="1" id="KW-0812">Transmembrane</keyword>
<feature type="transmembrane region" description="Helical" evidence="1">
    <location>
        <begin position="37"/>
        <end position="57"/>
    </location>
</feature>
<accession>A0A9P3QCB5</accession>
<sequence length="402" mass="45198">MARLGDFAGLAIWVLGFLKLFVFDFDVYLANKLGSPWSYLVQFRFLVILLVVAIILLAHKKALFVVAYAAAFPLIVLLWKLPRFLIWLKSWNVILALTTVVTSLSSHFRRRFFIRAVEFTVVVVAIVTTTGPIAAGCAVLLSIALIYHYAQTIAAGIRASKFVGYQQKIVRTMTGRTRFESLQIDPELRSDEVERFNYEQLQKFSNSVSMGLLTVKVMSFYASLLQQYRRSHALIFLNVLSYLWLLFQSIALFTLINRCVFVAAPEQYAVTGSPSIIRFLFYSTTSLYGNTVSQITAAGDIALAIATIAAVYGPIFILSLGAQIVMTFRQSKDDAAFGSLITLVRSRERRLTNRLKVEYEMTPQEAYRRLRDLGVGAELFLAYLASKIPDDIDPGEEDADQP</sequence>
<feature type="transmembrane region" description="Helical" evidence="1">
    <location>
        <begin position="204"/>
        <end position="222"/>
    </location>
</feature>
<dbReference type="AlphaFoldDB" id="A0A9P3QCB5"/>
<comment type="caution">
    <text evidence="3">The sequence shown here is derived from an EMBL/GenBank/DDBJ whole genome shotgun (WGS) entry which is preliminary data.</text>
</comment>
<dbReference type="EMBL" id="BRZI01000046">
    <property type="protein sequence ID" value="GLD32512.1"/>
    <property type="molecule type" value="Genomic_DNA"/>
</dbReference>
<name>A0A9P3QCB5_9MYCO</name>
<keyword evidence="1" id="KW-1133">Transmembrane helix</keyword>
<reference evidence="3" key="1">
    <citation type="submission" date="2022-08" db="EMBL/GenBank/DDBJ databases">
        <title>Mycobacterium kiyosense sp. nov., scotochromogenic slow-glowing species isolated from respiratory specimens.</title>
        <authorList>
            <person name="Fukano H."/>
            <person name="Kazumi Y."/>
            <person name="Sakagami N."/>
            <person name="Ato M."/>
            <person name="Mitarai S."/>
            <person name="Hoshino Y."/>
        </authorList>
    </citation>
    <scope>NUCLEOTIDE SEQUENCE</scope>
    <source>
        <strain evidence="3">1413</strain>
        <strain evidence="2">SRL2020-028</strain>
    </source>
</reference>
<protein>
    <submittedName>
        <fullName evidence="3">Uncharacterized protein</fullName>
    </submittedName>
</protein>
<keyword evidence="4" id="KW-1185">Reference proteome</keyword>
<proteinExistence type="predicted"/>
<feature type="transmembrane region" description="Helical" evidence="1">
    <location>
        <begin position="85"/>
        <end position="104"/>
    </location>
</feature>
<dbReference type="Proteomes" id="UP001064782">
    <property type="component" value="Unassembled WGS sequence"/>
</dbReference>
<feature type="transmembrane region" description="Helical" evidence="1">
    <location>
        <begin position="301"/>
        <end position="322"/>
    </location>
</feature>
<dbReference type="Proteomes" id="UP001165663">
    <property type="component" value="Unassembled WGS sequence"/>
</dbReference>
<gene>
    <name evidence="3" type="ORF">Mkiyose1413_43950</name>
    <name evidence="2" type="ORF">SRL2020028_28990</name>
</gene>
<feature type="transmembrane region" description="Helical" evidence="1">
    <location>
        <begin position="234"/>
        <end position="256"/>
    </location>
</feature>
<evidence type="ECO:0000313" key="2">
    <source>
        <dbReference type="EMBL" id="GLB83643.1"/>
    </source>
</evidence>
<evidence type="ECO:0000313" key="4">
    <source>
        <dbReference type="Proteomes" id="UP001064782"/>
    </source>
</evidence>